<dbReference type="GeneID" id="34561298"/>
<organism evidence="2 3">
    <name type="scientific">Colletotrichum orchidophilum</name>
    <dbReference type="NCBI Taxonomy" id="1209926"/>
    <lineage>
        <taxon>Eukaryota</taxon>
        <taxon>Fungi</taxon>
        <taxon>Dikarya</taxon>
        <taxon>Ascomycota</taxon>
        <taxon>Pezizomycotina</taxon>
        <taxon>Sordariomycetes</taxon>
        <taxon>Hypocreomycetidae</taxon>
        <taxon>Glomerellales</taxon>
        <taxon>Glomerellaceae</taxon>
        <taxon>Colletotrichum</taxon>
    </lineage>
</organism>
<accession>A0A1G4B5E6</accession>
<feature type="region of interest" description="Disordered" evidence="1">
    <location>
        <begin position="96"/>
        <end position="144"/>
    </location>
</feature>
<gene>
    <name evidence="2" type="ORF">CORC01_08154</name>
</gene>
<evidence type="ECO:0000313" key="2">
    <source>
        <dbReference type="EMBL" id="OHE96556.1"/>
    </source>
</evidence>
<comment type="caution">
    <text evidence="2">The sequence shown here is derived from an EMBL/GenBank/DDBJ whole genome shotgun (WGS) entry which is preliminary data.</text>
</comment>
<keyword evidence="3" id="KW-1185">Reference proteome</keyword>
<protein>
    <submittedName>
        <fullName evidence="2">Uncharacterized protein</fullName>
    </submittedName>
</protein>
<dbReference type="RefSeq" id="XP_022473712.1">
    <property type="nucleotide sequence ID" value="XM_022619788.1"/>
</dbReference>
<dbReference type="EMBL" id="MJBS01000068">
    <property type="protein sequence ID" value="OHE96556.1"/>
    <property type="molecule type" value="Genomic_DNA"/>
</dbReference>
<reference evidence="2 3" key="1">
    <citation type="submission" date="2016-09" db="EMBL/GenBank/DDBJ databases">
        <authorList>
            <person name="Capua I."/>
            <person name="De Benedictis P."/>
            <person name="Joannis T."/>
            <person name="Lombin L.H."/>
            <person name="Cattoli G."/>
        </authorList>
    </citation>
    <scope>NUCLEOTIDE SEQUENCE [LARGE SCALE GENOMIC DNA]</scope>
    <source>
        <strain evidence="2 3">IMI 309357</strain>
    </source>
</reference>
<dbReference type="AlphaFoldDB" id="A0A1G4B5E6"/>
<name>A0A1G4B5E6_9PEZI</name>
<feature type="compositionally biased region" description="Low complexity" evidence="1">
    <location>
        <begin position="18"/>
        <end position="39"/>
    </location>
</feature>
<evidence type="ECO:0000313" key="3">
    <source>
        <dbReference type="Proteomes" id="UP000176998"/>
    </source>
</evidence>
<dbReference type="Proteomes" id="UP000176998">
    <property type="component" value="Unassembled WGS sequence"/>
</dbReference>
<proteinExistence type="predicted"/>
<feature type="compositionally biased region" description="Polar residues" evidence="1">
    <location>
        <begin position="42"/>
        <end position="54"/>
    </location>
</feature>
<evidence type="ECO:0000256" key="1">
    <source>
        <dbReference type="SAM" id="MobiDB-lite"/>
    </source>
</evidence>
<sequence>MSVRELFVDSDDEPEEGSPSAASTNSSASPASSVSSADSFSEHCNPQGSNNGPTTGPIPEEDDEGLNIDIKHKAYVGAHGSVREEAVQVSDLDFLGYIDPEDEHPGPKKRRRENDSESDDFGARRRGGFGSFGDGNSSMPVAAI</sequence>
<feature type="region of interest" description="Disordered" evidence="1">
    <location>
        <begin position="1"/>
        <end position="66"/>
    </location>
</feature>